<accession>A0ACC2VAD3</accession>
<protein>
    <submittedName>
        <fullName evidence="1">Uncharacterized protein</fullName>
    </submittedName>
</protein>
<name>A0ACC2VAD3_9TREE</name>
<proteinExistence type="predicted"/>
<reference evidence="1" key="1">
    <citation type="submission" date="2023-04" db="EMBL/GenBank/DDBJ databases">
        <title>Draft Genome sequencing of Naganishia species isolated from polar environments using Oxford Nanopore Technology.</title>
        <authorList>
            <person name="Leo P."/>
            <person name="Venkateswaran K."/>
        </authorList>
    </citation>
    <scope>NUCLEOTIDE SEQUENCE</scope>
    <source>
        <strain evidence="1">MNA-CCFEE 5423</strain>
    </source>
</reference>
<evidence type="ECO:0000313" key="1">
    <source>
        <dbReference type="EMBL" id="KAJ9095591.1"/>
    </source>
</evidence>
<dbReference type="EMBL" id="JASBWT010000021">
    <property type="protein sequence ID" value="KAJ9095591.1"/>
    <property type="molecule type" value="Genomic_DNA"/>
</dbReference>
<comment type="caution">
    <text evidence="1">The sequence shown here is derived from an EMBL/GenBank/DDBJ whole genome shotgun (WGS) entry which is preliminary data.</text>
</comment>
<sequence>MSNSAPITRSRVQRQKNEDTSSPLKHKKAQSTRSRSTRSTLKVFQDAPLSTPSKITGSRQSKTPLQPTSSNILPRSSVSSGKLQKGDGALDFGKPAALKPVVTIDTPEEEPQASSKPMPSAETETSNEVDADPSQDAQLSRLLARRLLSQSSASLDTPVRNRIAPLGLQSTLSHSTPSMLATPPRQISYSDLLSPFLSDSKIPTLNPIFNVEDLLLPLAISPLALSQAYLNALGPLTLNHQSIYASPLSQPGAVLQPTLSSNMTPPATHVSTHRLDRSPKAKMRYSPSRQQWFSVDEDTGSPRVAEEERVAMASPGSPTRRGVPLKMSGLQLLEKKQSNRQQHVELGRGFPSPLAKTSKMATPVNAGSEDKDLDDVRRLREASLEFDFVRATGSPLSAKARNGNVSRIHSDSFTALPVKQANDLQTMSSSIPAGFAEFLAKTRVVSEPILTSHSAPGTEENAESLRSASSRRRSKRKKAKLPVPEPDAEPLSWNALQQKFVEAQEYETIRSTYEKVAEELESTPVPAKQTGGSEDKEAQQESSTLADETAVSTDNVSCSIVA</sequence>
<keyword evidence="2" id="KW-1185">Reference proteome</keyword>
<organism evidence="1 2">
    <name type="scientific">Naganishia friedmannii</name>
    <dbReference type="NCBI Taxonomy" id="89922"/>
    <lineage>
        <taxon>Eukaryota</taxon>
        <taxon>Fungi</taxon>
        <taxon>Dikarya</taxon>
        <taxon>Basidiomycota</taxon>
        <taxon>Agaricomycotina</taxon>
        <taxon>Tremellomycetes</taxon>
        <taxon>Filobasidiales</taxon>
        <taxon>Filobasidiaceae</taxon>
        <taxon>Naganishia</taxon>
    </lineage>
</organism>
<dbReference type="Proteomes" id="UP001227268">
    <property type="component" value="Unassembled WGS sequence"/>
</dbReference>
<evidence type="ECO:0000313" key="2">
    <source>
        <dbReference type="Proteomes" id="UP001227268"/>
    </source>
</evidence>
<gene>
    <name evidence="1" type="ORF">QFC21_005462</name>
</gene>